<dbReference type="SUPFAM" id="SSF56672">
    <property type="entry name" value="DNA/RNA polymerases"/>
    <property type="match status" value="1"/>
</dbReference>
<dbReference type="Pfam" id="PF00078">
    <property type="entry name" value="RVT_1"/>
    <property type="match status" value="1"/>
</dbReference>
<dbReference type="GO" id="GO:0003964">
    <property type="term" value="F:RNA-directed DNA polymerase activity"/>
    <property type="evidence" value="ECO:0007669"/>
    <property type="project" value="UniProtKB-KW"/>
</dbReference>
<evidence type="ECO:0000256" key="9">
    <source>
        <dbReference type="SAM" id="MobiDB-lite"/>
    </source>
</evidence>
<dbReference type="SUPFAM" id="SSF52058">
    <property type="entry name" value="L domain-like"/>
    <property type="match status" value="1"/>
</dbReference>
<dbReference type="InterPro" id="IPR050951">
    <property type="entry name" value="Retrovirus_Pol_polyprotein"/>
</dbReference>
<dbReference type="GO" id="GO:0008233">
    <property type="term" value="F:peptidase activity"/>
    <property type="evidence" value="ECO:0007669"/>
    <property type="project" value="UniProtKB-KW"/>
</dbReference>
<keyword evidence="4" id="KW-0540">Nuclease</keyword>
<dbReference type="InterPro" id="IPR004147">
    <property type="entry name" value="ABC1_dom"/>
</dbReference>
<dbReference type="InterPro" id="IPR043128">
    <property type="entry name" value="Rev_trsase/Diguanyl_cyclase"/>
</dbReference>
<accession>J3MVT5</accession>
<keyword evidence="2" id="KW-0808">Transferase</keyword>
<protein>
    <recommendedName>
        <fullName evidence="10">Reverse transcriptase domain-containing protein</fullName>
    </recommendedName>
</protein>
<feature type="compositionally biased region" description="Low complexity" evidence="9">
    <location>
        <begin position="997"/>
        <end position="1006"/>
    </location>
</feature>
<dbReference type="Gene3D" id="3.80.10.10">
    <property type="entry name" value="Ribonuclease Inhibitor"/>
    <property type="match status" value="1"/>
</dbReference>
<dbReference type="GO" id="GO:0006508">
    <property type="term" value="P:proteolysis"/>
    <property type="evidence" value="ECO:0007669"/>
    <property type="project" value="UniProtKB-KW"/>
</dbReference>
<dbReference type="InterPro" id="IPR000477">
    <property type="entry name" value="RT_dom"/>
</dbReference>
<dbReference type="eggNOG" id="KOG0017">
    <property type="taxonomic scope" value="Eukaryota"/>
</dbReference>
<dbReference type="CDD" id="cd01647">
    <property type="entry name" value="RT_LTR"/>
    <property type="match status" value="1"/>
</dbReference>
<dbReference type="FunFam" id="3.10.10.10:FF:000007">
    <property type="entry name" value="Retrovirus-related Pol polyprotein from transposon 17.6-like Protein"/>
    <property type="match status" value="1"/>
</dbReference>
<proteinExistence type="predicted"/>
<keyword evidence="1" id="KW-0645">Protease</keyword>
<dbReference type="EnsemblPlants" id="OB09G11130.1">
    <property type="protein sequence ID" value="OB09G11130.1"/>
    <property type="gene ID" value="OB09G11130"/>
</dbReference>
<dbReference type="InterPro" id="IPR041577">
    <property type="entry name" value="RT_RNaseH_2"/>
</dbReference>
<keyword evidence="6" id="KW-0378">Hydrolase</keyword>
<dbReference type="Gramene" id="OB09G11130.1">
    <property type="protein sequence ID" value="OB09G11130.1"/>
    <property type="gene ID" value="OB09G11130"/>
</dbReference>
<dbReference type="InterPro" id="IPR043502">
    <property type="entry name" value="DNA/RNA_pol_sf"/>
</dbReference>
<dbReference type="InterPro" id="IPR011009">
    <property type="entry name" value="Kinase-like_dom_sf"/>
</dbReference>
<dbReference type="Gene3D" id="3.10.10.10">
    <property type="entry name" value="HIV Type 1 Reverse Transcriptase, subunit A, domain 1"/>
    <property type="match status" value="1"/>
</dbReference>
<feature type="region of interest" description="Disordered" evidence="9">
    <location>
        <begin position="967"/>
        <end position="1006"/>
    </location>
</feature>
<dbReference type="Gene3D" id="3.30.70.270">
    <property type="match status" value="2"/>
</dbReference>
<reference evidence="11" key="2">
    <citation type="submission" date="2013-04" db="UniProtKB">
        <authorList>
            <consortium name="EnsemblPlants"/>
        </authorList>
    </citation>
    <scope>IDENTIFICATION</scope>
</reference>
<keyword evidence="8" id="KW-0511">Multifunctional enzyme</keyword>
<dbReference type="Proteomes" id="UP000006038">
    <property type="component" value="Chromosome 9"/>
</dbReference>
<evidence type="ECO:0000256" key="4">
    <source>
        <dbReference type="ARBA" id="ARBA00022722"/>
    </source>
</evidence>
<keyword evidence="5" id="KW-0255">Endonuclease</keyword>
<dbReference type="InterPro" id="IPR032675">
    <property type="entry name" value="LRR_dom_sf"/>
</dbReference>
<dbReference type="STRING" id="4533.J3MVT5"/>
<dbReference type="FunFam" id="3.30.70.270:FF:000020">
    <property type="entry name" value="Transposon Tf2-6 polyprotein-like Protein"/>
    <property type="match status" value="1"/>
</dbReference>
<keyword evidence="7" id="KW-0695">RNA-directed DNA polymerase</keyword>
<evidence type="ECO:0000313" key="11">
    <source>
        <dbReference type="EnsemblPlants" id="OB09G11130.1"/>
    </source>
</evidence>
<dbReference type="PROSITE" id="PS50878">
    <property type="entry name" value="RT_POL"/>
    <property type="match status" value="1"/>
</dbReference>
<evidence type="ECO:0000259" key="10">
    <source>
        <dbReference type="PROSITE" id="PS50878"/>
    </source>
</evidence>
<dbReference type="Pfam" id="PF03109">
    <property type="entry name" value="ABC1"/>
    <property type="match status" value="2"/>
</dbReference>
<evidence type="ECO:0000256" key="5">
    <source>
        <dbReference type="ARBA" id="ARBA00022759"/>
    </source>
</evidence>
<dbReference type="Pfam" id="PF17921">
    <property type="entry name" value="Integrase_H2C2"/>
    <property type="match status" value="1"/>
</dbReference>
<dbReference type="Pfam" id="PF17919">
    <property type="entry name" value="RT_RNaseH_2"/>
    <property type="match status" value="1"/>
</dbReference>
<dbReference type="SUPFAM" id="SSF56112">
    <property type="entry name" value="Protein kinase-like (PK-like)"/>
    <property type="match status" value="2"/>
</dbReference>
<evidence type="ECO:0000256" key="3">
    <source>
        <dbReference type="ARBA" id="ARBA00022695"/>
    </source>
</evidence>
<sequence length="2005" mass="225644">MILIFCSIPVKFVPFLYLQIYMASHVVFTEGYEVSSGYIFYVTVNNYYIYTVLQTKKNLLTFHVVDFADGNMVLNPMVFYPSTLIIYQSEMNRGEDVDCHGHREEELKVFPSDEGFSWAKDNYNSGQSSADIWSFVLSLRIRVLFDNAKWAYAGGFSEENQKVRRRKTASWLREQVLQLGPTFIKLGQLSSTRSDLFPREFVDELAKLQDRVPAFSPEKARAFIEKEKGCPIEVVFKEEDRPIAAASLGQVRRAVLHNGERVAVKVRPGLRKLFDIDLKIIRCLRCGIIHKLFNVDTLLDYSLKLVCNLNLVAEYFQRSETFGGPSRDWISIYEECSKILYEEIDYINGKERTQISSRFQKYKVGPCATLIMWDYTTEKVLTLEYVPGRNVPRRVHRDNNSEILTYRKRPRNSASREMKTRKIMIHMMIADVSDCADAPSGACILHGTKAYEKGRMGGKWTQDCAAKRLSDILICRPPNFMSKIQIILVGDDLLGRVFFIDFYMAFQAITKNQIKDALHGERQVNVSNNTAVPTSLDAQLYVITCKGHVSYSGQKPMGGGEWVANGPKIVQQKGLRIFMSKIQGFYVEQFNSLVDNNNLSGPLPPELAAAPALRILQADNNNFSGSSIPALYSNMSTQTLVKLSLRNCSLQGAIPDLSAMRQLGYLDFQNNSLQMFPAGINPAQNVTVLLYGNPVCENSDGTLLFPYQLYTYNYIWETHTCWMGNYTLDVFGQYKLLNFTLGSHDYEYPNLASSGLSKTALGGILVGAIAAIALSAVVTALIMRRHSRTKTISRRVHASHCTSVSIKCRDFLSKLMGILYEEIDYINGKERTQISSRFQKYKVGPCATLIMWDYTTEKVLTLEYVPEVAATAPAKQGVQVRQVVTAMDAMEERIKEVLDALSANVEGVEGIGKQLERIDLKLDQHGKWLDSVQSKVDLSMSSLSQVQQEQIVMARTLKAVAAAVPVSPNPPPWQNQPLLLPTPSAPLQNPPPRDGTSNSSLPPLQPSNKIVLWKKGLKDDLRYSVAAHQPENVNQAYVTALAYESASKLRKTFVRKEGTSGKYSDKVKTPAGDIWKAQQLKDIWRANGLCFKCGHTVKLQGVVPSQSHQLTTISSDQLAKWHAGLTDILPLRKMRLRDRCLNALTVKNKFPLPIVDELLDELAGTKFFSKLDLRSGYHQIRMKEVDKEKTAFQTHHGHFQFKVMPFGLTNAPATFQCLMNSIFAPYLRQFVLVFMDDILVYSPTLEDHVHHLDFVLQLLQQHQLYAKLSKCSFAEIQLEYLGHIISADGVATDSEKTRIMQQLPTPTNTIELRGFLGLTGYYRKFVKNYGILAKPLTLLLHKHTKFVWSSEAASAFQQLKTAMCSTPVLGLPDFSKPFTLETDACSTGIGAVLSQEGHPIAFYSKALGSNNQKLSTYEKEFLAIMIAIDKWRSYLCRGPFTIRTDHQSLCHLDDQVLGSELQRKAMTKLIGLQYKFQYKKGIDNKYADALSRVGHFFSLQTVSVTQPQWIQEVLNSYVVDSAAQQLLTELAIMSPNTNGFSLSNGLIRKDGKIWIGANSGLQTKLISAFHSSPMGGHSGIQATYQRIKKLFHWTGLNSCGGICAAMFKGAWQDISMDFIEGLPLSKGKNFILVVVDRFIFAELPDFVDLDIEELLPTEILDRRMVKKVLYFTTHILKTGFFHADPHPGNLAIDTDGSLIYYDFGMMGEIKSFTLERLLSLFYAVYEKDANKVMKSLIDLEVLQATGDLSPIKKLLVVLASGISMKIYQKSTASLRGMQQKSSGLQALNLLVPHSTQHSSNKKQLRSLKILIHGRFSDMVNVHATVNEPPSMSLIRLISLTCLDAASLEGRNVPRRAHRDNNSEILTYRKRPRNSASREMKTRKIKIHMMIADVSDCEDAPSACCLGEEKTYQKGHVSYMGQKPMRRGEWVANGLKIVQQKGLRIFMSKIQIILVGDDLLGCVFSIDFYMAFQTITKNQIKDALHGERQVDVNGHYEGFGTSNDST</sequence>
<dbReference type="PANTHER" id="PTHR37984">
    <property type="entry name" value="PROTEIN CBG26694"/>
    <property type="match status" value="1"/>
</dbReference>
<evidence type="ECO:0000256" key="8">
    <source>
        <dbReference type="ARBA" id="ARBA00023268"/>
    </source>
</evidence>
<keyword evidence="12" id="KW-1185">Reference proteome</keyword>
<dbReference type="InterPro" id="IPR041588">
    <property type="entry name" value="Integrase_H2C2"/>
</dbReference>
<dbReference type="PANTHER" id="PTHR37984:SF5">
    <property type="entry name" value="PROTEIN NYNRIN-LIKE"/>
    <property type="match status" value="1"/>
</dbReference>
<evidence type="ECO:0000256" key="2">
    <source>
        <dbReference type="ARBA" id="ARBA00022679"/>
    </source>
</evidence>
<dbReference type="GO" id="GO:0004519">
    <property type="term" value="F:endonuclease activity"/>
    <property type="evidence" value="ECO:0007669"/>
    <property type="project" value="UniProtKB-KW"/>
</dbReference>
<evidence type="ECO:0000256" key="6">
    <source>
        <dbReference type="ARBA" id="ARBA00022801"/>
    </source>
</evidence>
<dbReference type="CDD" id="cd09274">
    <property type="entry name" value="RNase_HI_RT_Ty3"/>
    <property type="match status" value="1"/>
</dbReference>
<name>J3MVT5_ORYBR</name>
<dbReference type="eggNOG" id="KOG1235">
    <property type="taxonomic scope" value="Eukaryota"/>
</dbReference>
<evidence type="ECO:0000313" key="12">
    <source>
        <dbReference type="Proteomes" id="UP000006038"/>
    </source>
</evidence>
<evidence type="ECO:0000256" key="7">
    <source>
        <dbReference type="ARBA" id="ARBA00022918"/>
    </source>
</evidence>
<evidence type="ECO:0000256" key="1">
    <source>
        <dbReference type="ARBA" id="ARBA00022670"/>
    </source>
</evidence>
<dbReference type="CDD" id="cd05121">
    <property type="entry name" value="ABC1_ADCK3-like"/>
    <property type="match status" value="1"/>
</dbReference>
<feature type="domain" description="Reverse transcriptase" evidence="10">
    <location>
        <begin position="994"/>
        <end position="1285"/>
    </location>
</feature>
<reference evidence="11" key="1">
    <citation type="journal article" date="2013" name="Nat. Commun.">
        <title>Whole-genome sequencing of Oryza brachyantha reveals mechanisms underlying Oryza genome evolution.</title>
        <authorList>
            <person name="Chen J."/>
            <person name="Huang Q."/>
            <person name="Gao D."/>
            <person name="Wang J."/>
            <person name="Lang Y."/>
            <person name="Liu T."/>
            <person name="Li B."/>
            <person name="Bai Z."/>
            <person name="Luis Goicoechea J."/>
            <person name="Liang C."/>
            <person name="Chen C."/>
            <person name="Zhang W."/>
            <person name="Sun S."/>
            <person name="Liao Y."/>
            <person name="Zhang X."/>
            <person name="Yang L."/>
            <person name="Song C."/>
            <person name="Wang M."/>
            <person name="Shi J."/>
            <person name="Liu G."/>
            <person name="Liu J."/>
            <person name="Zhou H."/>
            <person name="Zhou W."/>
            <person name="Yu Q."/>
            <person name="An N."/>
            <person name="Chen Y."/>
            <person name="Cai Q."/>
            <person name="Wang B."/>
            <person name="Liu B."/>
            <person name="Min J."/>
            <person name="Huang Y."/>
            <person name="Wu H."/>
            <person name="Li Z."/>
            <person name="Zhang Y."/>
            <person name="Yin Y."/>
            <person name="Song W."/>
            <person name="Jiang J."/>
            <person name="Jackson S.A."/>
            <person name="Wing R.A."/>
            <person name="Wang J."/>
            <person name="Chen M."/>
        </authorList>
    </citation>
    <scope>NUCLEOTIDE SEQUENCE [LARGE SCALE GENOMIC DNA]</scope>
    <source>
        <strain evidence="11">cv. IRGC 101232</strain>
    </source>
</reference>
<keyword evidence="3" id="KW-0548">Nucleotidyltransferase</keyword>
<organism evidence="11">
    <name type="scientific">Oryza brachyantha</name>
    <name type="common">malo sina</name>
    <dbReference type="NCBI Taxonomy" id="4533"/>
    <lineage>
        <taxon>Eukaryota</taxon>
        <taxon>Viridiplantae</taxon>
        <taxon>Streptophyta</taxon>
        <taxon>Embryophyta</taxon>
        <taxon>Tracheophyta</taxon>
        <taxon>Spermatophyta</taxon>
        <taxon>Magnoliopsida</taxon>
        <taxon>Liliopsida</taxon>
        <taxon>Poales</taxon>
        <taxon>Poaceae</taxon>
        <taxon>BOP clade</taxon>
        <taxon>Oryzoideae</taxon>
        <taxon>Oryzeae</taxon>
        <taxon>Oryzinae</taxon>
        <taxon>Oryza</taxon>
    </lineage>
</organism>
<dbReference type="HOGENOM" id="CLU_233842_0_0_1"/>